<dbReference type="Pfam" id="PF13041">
    <property type="entry name" value="PPR_2"/>
    <property type="match status" value="4"/>
</dbReference>
<feature type="repeat" description="PPR" evidence="3">
    <location>
        <begin position="757"/>
        <end position="791"/>
    </location>
</feature>
<dbReference type="InterPro" id="IPR002885">
    <property type="entry name" value="PPR_rpt"/>
</dbReference>
<dbReference type="Pfam" id="PF13812">
    <property type="entry name" value="PPR_3"/>
    <property type="match status" value="1"/>
</dbReference>
<dbReference type="PANTHER" id="PTHR47447">
    <property type="entry name" value="OS03G0856100 PROTEIN"/>
    <property type="match status" value="1"/>
</dbReference>
<sequence length="894" mass="102350">MAAIKFASLVESNDTQKFNFSGYVHTTAVFMIIPFSKLKNIRVSRLDNVELSEPVLEKASKFSSEFKKGKRNIWMRFRSLSKVKEFTVPERNDAKGENGKGAVLLCDKDFDDGGNLVDLFGGDFDPEMSVERCNVMLENRERISDGKAMEFFRWMRSKGKLKWNVNAYKVALRVLGRRRDWDGAEIMIQEMVNESGCELSFQVFNTVIYACNKQGFAEIGGKWFRMMLDMGVRPNVATFGMLMSLYQKGLVVQEAEFTFSKMRSLKIMCESAYSAMITIYTRLRLHDKAEEVIGLLKEDKVMMNKENWLVLINAYSQQGKLQKAELALISMHKAGFPPHIVAYNTMITGYGKVFDMDAAQSLFLNLEKVGLKPDETTYRSMIEGWGRMDNYKEAERYYKELKGLGFSPNSSNLYTMIKLQAKHGDEEGAIKTLNEMIAMDCQYSSVLGILIQAYERAGKFDKVPSVVTGSFYEHVLINQTSCSILVMAYVKHSLVTDAVKVLQDKRWKDPIFEDNLYHLLICSCKEFGHLEDAIKIFGSMRNSSKPNLHIISTMIDIYTVMNRFKEAENLYMKLKSSGVALDLIAFSIVVRMYMKSGSLEDACSVLEIIDNRADILPDVYLLRDMLRIYQRLDMRDKLSDLYYQILKTGIPLDQEMYNCLINCCARALPVDELTRIFDEMLQCGFEPNTITFNVMLDVYGKCGLFRKVGRIYRLAKGRGLLDVVSYNTIVGSYSKYKDLNKMSSTIRKMQFNGFSVSLEAYNCMLDAYGKKGEMEKFKDVLQRMKETRCAPDHYTYNIIINIYGERGWIEEVSDVLTELKESGLGPDLYSYNTLIKAYGIAGMVDDAVSLVKEMRQNGVEPDKATYSNLVTALQNNDMFLEAVKWSLWMKQMGF</sequence>
<evidence type="ECO:0000256" key="3">
    <source>
        <dbReference type="PROSITE-ProRule" id="PRU00708"/>
    </source>
</evidence>
<keyword evidence="2" id="KW-0677">Repeat</keyword>
<feature type="repeat" description="PPR" evidence="3">
    <location>
        <begin position="374"/>
        <end position="408"/>
    </location>
</feature>
<dbReference type="PANTHER" id="PTHR47447:SF12">
    <property type="entry name" value="PENTATRICOPEPTIDE REPEAT-CONTAINING PROTEIN ATP4 HOMOLOG, CHLOROPLASTIC"/>
    <property type="match status" value="1"/>
</dbReference>
<organism evidence="4 5">
    <name type="scientific">Heracleum sosnowskyi</name>
    <dbReference type="NCBI Taxonomy" id="360622"/>
    <lineage>
        <taxon>Eukaryota</taxon>
        <taxon>Viridiplantae</taxon>
        <taxon>Streptophyta</taxon>
        <taxon>Embryophyta</taxon>
        <taxon>Tracheophyta</taxon>
        <taxon>Spermatophyta</taxon>
        <taxon>Magnoliopsida</taxon>
        <taxon>eudicotyledons</taxon>
        <taxon>Gunneridae</taxon>
        <taxon>Pentapetalae</taxon>
        <taxon>asterids</taxon>
        <taxon>campanulids</taxon>
        <taxon>Apiales</taxon>
        <taxon>Apiaceae</taxon>
        <taxon>Apioideae</taxon>
        <taxon>apioid superclade</taxon>
        <taxon>Tordylieae</taxon>
        <taxon>Tordyliinae</taxon>
        <taxon>Heracleum</taxon>
    </lineage>
</organism>
<dbReference type="NCBIfam" id="TIGR00756">
    <property type="entry name" value="PPR"/>
    <property type="match status" value="7"/>
</dbReference>
<accession>A0AAD8MBM8</accession>
<feature type="repeat" description="PPR" evidence="3">
    <location>
        <begin position="304"/>
        <end position="338"/>
    </location>
</feature>
<feature type="repeat" description="PPR" evidence="3">
    <location>
        <begin position="722"/>
        <end position="756"/>
    </location>
</feature>
<keyword evidence="5" id="KW-1185">Reference proteome</keyword>
<dbReference type="Gene3D" id="1.25.40.10">
    <property type="entry name" value="Tetratricopeptide repeat domain"/>
    <property type="match status" value="6"/>
</dbReference>
<dbReference type="AlphaFoldDB" id="A0AAD8MBM8"/>
<feature type="repeat" description="PPR" evidence="3">
    <location>
        <begin position="827"/>
        <end position="861"/>
    </location>
</feature>
<feature type="repeat" description="PPR" evidence="3">
    <location>
        <begin position="653"/>
        <end position="687"/>
    </location>
</feature>
<evidence type="ECO:0000256" key="2">
    <source>
        <dbReference type="ARBA" id="ARBA00022737"/>
    </source>
</evidence>
<evidence type="ECO:0000313" key="4">
    <source>
        <dbReference type="EMBL" id="KAK1366889.1"/>
    </source>
</evidence>
<comment type="similarity">
    <text evidence="1">Belongs to the PPR family. P subfamily.</text>
</comment>
<comment type="caution">
    <text evidence="4">The sequence shown here is derived from an EMBL/GenBank/DDBJ whole genome shotgun (WGS) entry which is preliminary data.</text>
</comment>
<evidence type="ECO:0000313" key="5">
    <source>
        <dbReference type="Proteomes" id="UP001237642"/>
    </source>
</evidence>
<feature type="repeat" description="PPR" evidence="3">
    <location>
        <begin position="792"/>
        <end position="826"/>
    </location>
</feature>
<reference evidence="4" key="1">
    <citation type="submission" date="2023-02" db="EMBL/GenBank/DDBJ databases">
        <title>Genome of toxic invasive species Heracleum sosnowskyi carries increased number of genes despite the absence of recent whole-genome duplications.</title>
        <authorList>
            <person name="Schelkunov M."/>
            <person name="Shtratnikova V."/>
            <person name="Makarenko M."/>
            <person name="Klepikova A."/>
            <person name="Omelchenko D."/>
            <person name="Novikova G."/>
            <person name="Obukhova E."/>
            <person name="Bogdanov V."/>
            <person name="Penin A."/>
            <person name="Logacheva M."/>
        </authorList>
    </citation>
    <scope>NUCLEOTIDE SEQUENCE</scope>
    <source>
        <strain evidence="4">Hsosn_3</strain>
        <tissue evidence="4">Leaf</tissue>
    </source>
</reference>
<dbReference type="EMBL" id="JAUIZM010000009">
    <property type="protein sequence ID" value="KAK1366889.1"/>
    <property type="molecule type" value="Genomic_DNA"/>
</dbReference>
<dbReference type="InterPro" id="IPR011990">
    <property type="entry name" value="TPR-like_helical_dom_sf"/>
</dbReference>
<feature type="repeat" description="PPR" evidence="3">
    <location>
        <begin position="339"/>
        <end position="373"/>
    </location>
</feature>
<feature type="repeat" description="PPR" evidence="3">
    <location>
        <begin position="200"/>
        <end position="234"/>
    </location>
</feature>
<dbReference type="Proteomes" id="UP001237642">
    <property type="component" value="Unassembled WGS sequence"/>
</dbReference>
<dbReference type="FunFam" id="1.25.40.10:FF:003613">
    <property type="entry name" value="Pentatricopeptide repeat-containing protein At3g23020"/>
    <property type="match status" value="1"/>
</dbReference>
<proteinExistence type="inferred from homology"/>
<dbReference type="SUPFAM" id="SSF48452">
    <property type="entry name" value="TPR-like"/>
    <property type="match status" value="1"/>
</dbReference>
<name>A0AAD8MBM8_9APIA</name>
<reference evidence="4" key="2">
    <citation type="submission" date="2023-05" db="EMBL/GenBank/DDBJ databases">
        <authorList>
            <person name="Schelkunov M.I."/>
        </authorList>
    </citation>
    <scope>NUCLEOTIDE SEQUENCE</scope>
    <source>
        <strain evidence="4">Hsosn_3</strain>
        <tissue evidence="4">Leaf</tissue>
    </source>
</reference>
<dbReference type="Pfam" id="PF01535">
    <property type="entry name" value="PPR"/>
    <property type="match status" value="6"/>
</dbReference>
<gene>
    <name evidence="4" type="ORF">POM88_042450</name>
</gene>
<evidence type="ECO:0000256" key="1">
    <source>
        <dbReference type="ARBA" id="ARBA00007626"/>
    </source>
</evidence>
<protein>
    <submittedName>
        <fullName evidence="4">Pentatricopeptide repeat-containing protein, chloroplastic</fullName>
    </submittedName>
</protein>
<dbReference type="PROSITE" id="PS51375">
    <property type="entry name" value="PPR"/>
    <property type="match status" value="9"/>
</dbReference>